<evidence type="ECO:0000313" key="3">
    <source>
        <dbReference type="Proteomes" id="UP000005396"/>
    </source>
</evidence>
<gene>
    <name evidence="2" type="ORF">CLOBOL_04692</name>
</gene>
<dbReference type="EMBL" id="ABCC02000037">
    <property type="protein sequence ID" value="EDP15000.1"/>
    <property type="molecule type" value="Genomic_DNA"/>
</dbReference>
<proteinExistence type="predicted"/>
<dbReference type="AlphaFoldDB" id="A8RWT4"/>
<dbReference type="PaxDb" id="411902-CLOBOL_04692"/>
<reference evidence="2 3" key="2">
    <citation type="submission" date="2007-09" db="EMBL/GenBank/DDBJ databases">
        <title>Draft genome sequence of Clostridium bolteae (ATCC BAA-613).</title>
        <authorList>
            <person name="Sudarsanam P."/>
            <person name="Ley R."/>
            <person name="Guruge J."/>
            <person name="Turnbaugh P.J."/>
            <person name="Mahowald M."/>
            <person name="Liep D."/>
            <person name="Gordon J."/>
        </authorList>
    </citation>
    <scope>NUCLEOTIDE SEQUENCE [LARGE SCALE GENOMIC DNA]</scope>
    <source>
        <strain evidence="3">ATCC BAA-613 / DSM 15670 / CCUG 46953 / JCM 12243 / WAL 16351</strain>
    </source>
</reference>
<evidence type="ECO:0000256" key="1">
    <source>
        <dbReference type="SAM" id="MobiDB-lite"/>
    </source>
</evidence>
<accession>A8RWT4</accession>
<evidence type="ECO:0000313" key="2">
    <source>
        <dbReference type="EMBL" id="EDP15000.1"/>
    </source>
</evidence>
<protein>
    <submittedName>
        <fullName evidence="2">Uncharacterized protein</fullName>
    </submittedName>
</protein>
<dbReference type="HOGENOM" id="CLU_3381265_0_0_9"/>
<feature type="compositionally biased region" description="Polar residues" evidence="1">
    <location>
        <begin position="23"/>
        <end position="33"/>
    </location>
</feature>
<organism evidence="2 3">
    <name type="scientific">Enterocloster bolteae (strain ATCC BAA-613 / DSM 15670 / CCUG 46953 / JCM 12243 / WAL 16351)</name>
    <name type="common">Clostridium bolteae</name>
    <dbReference type="NCBI Taxonomy" id="411902"/>
    <lineage>
        <taxon>Bacteria</taxon>
        <taxon>Bacillati</taxon>
        <taxon>Bacillota</taxon>
        <taxon>Clostridia</taxon>
        <taxon>Lachnospirales</taxon>
        <taxon>Lachnospiraceae</taxon>
        <taxon>Enterocloster</taxon>
    </lineage>
</organism>
<name>A8RWT4_ENTBW</name>
<comment type="caution">
    <text evidence="2">The sequence shown here is derived from an EMBL/GenBank/DDBJ whole genome shotgun (WGS) entry which is preliminary data.</text>
</comment>
<dbReference type="Proteomes" id="UP000005396">
    <property type="component" value="Unassembled WGS sequence"/>
</dbReference>
<sequence>MQDSWHEAGQPQKAQPVRAGQEMSKNVDSFSLK</sequence>
<reference evidence="2 3" key="1">
    <citation type="submission" date="2007-08" db="EMBL/GenBank/DDBJ databases">
        <authorList>
            <person name="Fulton L."/>
            <person name="Clifton S."/>
            <person name="Fulton B."/>
            <person name="Xu J."/>
            <person name="Minx P."/>
            <person name="Pepin K.H."/>
            <person name="Johnson M."/>
            <person name="Thiruvilangam P."/>
            <person name="Bhonagiri V."/>
            <person name="Nash W.E."/>
            <person name="Mardis E.R."/>
            <person name="Wilson R.K."/>
        </authorList>
    </citation>
    <scope>NUCLEOTIDE SEQUENCE [LARGE SCALE GENOMIC DNA]</scope>
    <source>
        <strain evidence="3">ATCC BAA-613 / DSM 15670 / CCUG 46953 / JCM 12243 / WAL 16351</strain>
    </source>
</reference>
<feature type="region of interest" description="Disordered" evidence="1">
    <location>
        <begin position="1"/>
        <end position="33"/>
    </location>
</feature>